<gene>
    <name evidence="2" type="ORF">BTO18_12695</name>
</gene>
<evidence type="ECO:0000313" key="2">
    <source>
        <dbReference type="EMBL" id="PQJ79977.1"/>
    </source>
</evidence>
<dbReference type="EMBL" id="MSCN01000001">
    <property type="protein sequence ID" value="PQJ79977.1"/>
    <property type="molecule type" value="Genomic_DNA"/>
</dbReference>
<evidence type="ECO:0000313" key="3">
    <source>
        <dbReference type="Proteomes" id="UP000238882"/>
    </source>
</evidence>
<reference evidence="2 3" key="1">
    <citation type="submission" date="2016-12" db="EMBL/GenBank/DDBJ databases">
        <title>Trade-off between light-utilization and light-protection in marine flavobacteria.</title>
        <authorList>
            <person name="Kumagai Y."/>
            <person name="Yoshizawa S."/>
            <person name="Kogure K."/>
            <person name="Iwasaki W."/>
        </authorList>
    </citation>
    <scope>NUCLEOTIDE SEQUENCE [LARGE SCALE GENOMIC DNA]</scope>
    <source>
        <strain evidence="2 3">NBRC 108759</strain>
    </source>
</reference>
<dbReference type="Gene3D" id="3.40.50.1820">
    <property type="entry name" value="alpha/beta hydrolase"/>
    <property type="match status" value="1"/>
</dbReference>
<dbReference type="InterPro" id="IPR022742">
    <property type="entry name" value="Hydrolase_4"/>
</dbReference>
<feature type="domain" description="Serine aminopeptidase S33" evidence="1">
    <location>
        <begin position="62"/>
        <end position="204"/>
    </location>
</feature>
<name>A0A2S7WQT9_9FLAO</name>
<proteinExistence type="predicted"/>
<dbReference type="Pfam" id="PF12146">
    <property type="entry name" value="Hydrolase_4"/>
    <property type="match status" value="1"/>
</dbReference>
<dbReference type="OrthoDB" id="63241at2"/>
<accession>A0A2S7WQT9</accession>
<protein>
    <recommendedName>
        <fullName evidence="1">Serine aminopeptidase S33 domain-containing protein</fullName>
    </recommendedName>
</protein>
<comment type="caution">
    <text evidence="2">The sequence shown here is derived from an EMBL/GenBank/DDBJ whole genome shotgun (WGS) entry which is preliminary data.</text>
</comment>
<dbReference type="PROSITE" id="PS51257">
    <property type="entry name" value="PROKAR_LIPOPROTEIN"/>
    <property type="match status" value="1"/>
</dbReference>
<dbReference type="AlphaFoldDB" id="A0A2S7WQT9"/>
<sequence>MTKYTLIFSLLILFSCKNKPADKPNLAVENQISKKKTITFPSKDGLPITADIYNSKNTFISILLCHQAGYSKGEYIDTAVQLTKLGYSVMAIDQRSGNAVNNIKNRTKLAASKKGLGVTYLDAKQDIEAAIDYIYKQNEGRKILLVGSSYSASLALLIGVNNSKIKAVAAFSPGEYFKGIDINKSISTYKKPVFVTSSLNESESVKTLIDKIDSNFSTHFIPKVKGIHGSRALWKTTEGYETYWSSFNSFLTSVK</sequence>
<organism evidence="2 3">
    <name type="scientific">Polaribacter porphyrae</name>
    <dbReference type="NCBI Taxonomy" id="1137780"/>
    <lineage>
        <taxon>Bacteria</taxon>
        <taxon>Pseudomonadati</taxon>
        <taxon>Bacteroidota</taxon>
        <taxon>Flavobacteriia</taxon>
        <taxon>Flavobacteriales</taxon>
        <taxon>Flavobacteriaceae</taxon>
    </lineage>
</organism>
<dbReference type="InterPro" id="IPR029058">
    <property type="entry name" value="AB_hydrolase_fold"/>
</dbReference>
<evidence type="ECO:0000259" key="1">
    <source>
        <dbReference type="Pfam" id="PF12146"/>
    </source>
</evidence>
<dbReference type="RefSeq" id="WP_105016574.1">
    <property type="nucleotide sequence ID" value="NZ_MSCN01000001.1"/>
</dbReference>
<keyword evidence="3" id="KW-1185">Reference proteome</keyword>
<dbReference type="Proteomes" id="UP000238882">
    <property type="component" value="Unassembled WGS sequence"/>
</dbReference>
<dbReference type="SUPFAM" id="SSF53474">
    <property type="entry name" value="alpha/beta-Hydrolases"/>
    <property type="match status" value="1"/>
</dbReference>